<dbReference type="RefSeq" id="WP_133195265.1">
    <property type="nucleotide sequence ID" value="NZ_JBHUCW010000006.1"/>
</dbReference>
<protein>
    <submittedName>
        <fullName evidence="1">DUF2877 domain-containing protein</fullName>
    </submittedName>
</protein>
<dbReference type="InterPro" id="IPR021530">
    <property type="entry name" value="AllH-like"/>
</dbReference>
<proteinExistence type="predicted"/>
<name>A0A4V2ZZ50_9BURK</name>
<evidence type="ECO:0000313" key="2">
    <source>
        <dbReference type="Proteomes" id="UP000295722"/>
    </source>
</evidence>
<dbReference type="Pfam" id="PF11392">
    <property type="entry name" value="AllH"/>
    <property type="match status" value="1"/>
</dbReference>
<gene>
    <name evidence="1" type="ORF">EYW47_13100</name>
</gene>
<comment type="caution">
    <text evidence="1">The sequence shown here is derived from an EMBL/GenBank/DDBJ whole genome shotgun (WGS) entry which is preliminary data.</text>
</comment>
<reference evidence="1 2" key="1">
    <citation type="submission" date="2019-03" db="EMBL/GenBank/DDBJ databases">
        <title>Paraburkholderia sp. 4M-K11, isolated from subtropical forest soil.</title>
        <authorList>
            <person name="Gao Z.-H."/>
            <person name="Qiu L.-H."/>
        </authorList>
    </citation>
    <scope>NUCLEOTIDE SEQUENCE [LARGE SCALE GENOMIC DNA]</scope>
    <source>
        <strain evidence="1 2">4M-K11</strain>
    </source>
</reference>
<sequence>MWIGVTAAELLGSSRSMTVHSVFASSFNLIATGTPSVGKPVRAERLLSVSFGSRLAGCPFGIEIDNPVRAELGQHWRCDGTTLTAGSATIQLTGLQPDPCRIEPQRATPDALSALPDSAAAFANSGLAGLARPSEILTRLERVASGLRAGSDMANDALWLMGRGPGLTPSGDDMLVGMLAAHRACAGGPIHPLLTAATSHVDAAAESWTARTTDVGAAYLIQAMRGRFSRPLIALAQALRGTAAETRAACTRLRDFGQSSGADTLLGFTVYTHCLPGL</sequence>
<organism evidence="1 2">
    <name type="scientific">Paraburkholderia silviterrae</name>
    <dbReference type="NCBI Taxonomy" id="2528715"/>
    <lineage>
        <taxon>Bacteria</taxon>
        <taxon>Pseudomonadati</taxon>
        <taxon>Pseudomonadota</taxon>
        <taxon>Betaproteobacteria</taxon>
        <taxon>Burkholderiales</taxon>
        <taxon>Burkholderiaceae</taxon>
        <taxon>Paraburkholderia</taxon>
    </lineage>
</organism>
<dbReference type="EMBL" id="SMRP01000005">
    <property type="protein sequence ID" value="TDG23664.1"/>
    <property type="molecule type" value="Genomic_DNA"/>
</dbReference>
<keyword evidence="2" id="KW-1185">Reference proteome</keyword>
<evidence type="ECO:0000313" key="1">
    <source>
        <dbReference type="EMBL" id="TDG23664.1"/>
    </source>
</evidence>
<dbReference type="OrthoDB" id="4933449at2"/>
<accession>A0A4V2ZZ50</accession>
<dbReference type="Proteomes" id="UP000295722">
    <property type="component" value="Unassembled WGS sequence"/>
</dbReference>
<dbReference type="AlphaFoldDB" id="A0A4V2ZZ50"/>